<evidence type="ECO:0000313" key="1">
    <source>
        <dbReference type="EMBL" id="KRR10405.1"/>
    </source>
</evidence>
<dbReference type="Proteomes" id="UP000050863">
    <property type="component" value="Unassembled WGS sequence"/>
</dbReference>
<proteinExistence type="predicted"/>
<evidence type="ECO:0000313" key="2">
    <source>
        <dbReference type="Proteomes" id="UP000050863"/>
    </source>
</evidence>
<accession>A0A0R3LXN3</accession>
<reference evidence="1 2" key="1">
    <citation type="submission" date="2014-03" db="EMBL/GenBank/DDBJ databases">
        <title>Bradyrhizobium valentinum sp. nov., isolated from effective nodules of Lupinus mariae-josephae, a lupine endemic of basic-lime soils in Eastern Spain.</title>
        <authorList>
            <person name="Duran D."/>
            <person name="Rey L."/>
            <person name="Navarro A."/>
            <person name="Busquets A."/>
            <person name="Imperial J."/>
            <person name="Ruiz-Argueso T."/>
        </authorList>
    </citation>
    <scope>NUCLEOTIDE SEQUENCE [LARGE SCALE GENOMIC DNA]</scope>
    <source>
        <strain evidence="1 2">PAC68</strain>
    </source>
</reference>
<gene>
    <name evidence="1" type="ORF">CQ12_10035</name>
</gene>
<sequence>MGARAVHSAEFAGLQSADARLGHHLIKPCMLTPVVMRWRSDGRGLRTPANAFRRSRHAAAHTNLLGKKMTAVPGRPRSL</sequence>
<name>A0A0R3LXN3_9BRAD</name>
<keyword evidence="2" id="KW-1185">Reference proteome</keyword>
<comment type="caution">
    <text evidence="1">The sequence shown here is derived from an EMBL/GenBank/DDBJ whole genome shotgun (WGS) entry which is preliminary data.</text>
</comment>
<organism evidence="1 2">
    <name type="scientific">Bradyrhizobium jicamae</name>
    <dbReference type="NCBI Taxonomy" id="280332"/>
    <lineage>
        <taxon>Bacteria</taxon>
        <taxon>Pseudomonadati</taxon>
        <taxon>Pseudomonadota</taxon>
        <taxon>Alphaproteobacteria</taxon>
        <taxon>Hyphomicrobiales</taxon>
        <taxon>Nitrobacteraceae</taxon>
        <taxon>Bradyrhizobium</taxon>
    </lineage>
</organism>
<dbReference type="EMBL" id="LLXZ01000059">
    <property type="protein sequence ID" value="KRR10405.1"/>
    <property type="molecule type" value="Genomic_DNA"/>
</dbReference>
<dbReference type="AlphaFoldDB" id="A0A0R3LXN3"/>
<protein>
    <submittedName>
        <fullName evidence="1">Uncharacterized protein</fullName>
    </submittedName>
</protein>